<dbReference type="EMBL" id="DF968183">
    <property type="protein sequence ID" value="GAP44476.1"/>
    <property type="molecule type" value="Genomic_DNA"/>
</dbReference>
<dbReference type="InterPro" id="IPR001303">
    <property type="entry name" value="Aldolase_II/adducin_N"/>
</dbReference>
<dbReference type="GO" id="GO:0019323">
    <property type="term" value="P:pentose catabolic process"/>
    <property type="evidence" value="ECO:0007669"/>
    <property type="project" value="TreeGrafter"/>
</dbReference>
<reference evidence="4" key="1">
    <citation type="journal article" date="2015" name="Genome Announc.">
        <title>Draft Genome Sequence of Bacteroidales Strain TBC1, a Novel Isolate from a Methanogenic Wastewater Treatment System.</title>
        <authorList>
            <person name="Tourlousse D.M."/>
            <person name="Matsuura N."/>
            <person name="Sun L."/>
            <person name="Toyonaga M."/>
            <person name="Kuroda K."/>
            <person name="Ohashi A."/>
            <person name="Cruz R."/>
            <person name="Yamaguchi T."/>
            <person name="Sekiguchi Y."/>
        </authorList>
    </citation>
    <scope>NUCLEOTIDE SEQUENCE [LARGE SCALE GENOMIC DNA]</scope>
    <source>
        <strain evidence="4">TBC1</strain>
    </source>
</reference>
<organism evidence="4">
    <name type="scientific">Lentimicrobium saccharophilum</name>
    <dbReference type="NCBI Taxonomy" id="1678841"/>
    <lineage>
        <taxon>Bacteria</taxon>
        <taxon>Pseudomonadati</taxon>
        <taxon>Bacteroidota</taxon>
        <taxon>Bacteroidia</taxon>
        <taxon>Bacteroidales</taxon>
        <taxon>Lentimicrobiaceae</taxon>
        <taxon>Lentimicrobium</taxon>
    </lineage>
</organism>
<dbReference type="OrthoDB" id="9794581at2"/>
<dbReference type="SUPFAM" id="SSF53639">
    <property type="entry name" value="AraD/HMP-PK domain-like"/>
    <property type="match status" value="1"/>
</dbReference>
<evidence type="ECO:0000313" key="4">
    <source>
        <dbReference type="EMBL" id="GAP44476.1"/>
    </source>
</evidence>
<dbReference type="PANTHER" id="PTHR22789">
    <property type="entry name" value="FUCULOSE PHOSPHATE ALDOLASE"/>
    <property type="match status" value="1"/>
</dbReference>
<dbReference type="GO" id="GO:0005829">
    <property type="term" value="C:cytosol"/>
    <property type="evidence" value="ECO:0007669"/>
    <property type="project" value="TreeGrafter"/>
</dbReference>
<evidence type="ECO:0000256" key="1">
    <source>
        <dbReference type="ARBA" id="ARBA00022723"/>
    </source>
</evidence>
<dbReference type="AlphaFoldDB" id="A0A0S7BUC6"/>
<evidence type="ECO:0000259" key="3">
    <source>
        <dbReference type="SMART" id="SM01007"/>
    </source>
</evidence>
<keyword evidence="5" id="KW-1185">Reference proteome</keyword>
<dbReference type="Proteomes" id="UP000053091">
    <property type="component" value="Unassembled WGS sequence"/>
</dbReference>
<gene>
    <name evidence="4" type="ORF">TBC1_12284</name>
</gene>
<keyword evidence="2" id="KW-0456">Lyase</keyword>
<protein>
    <submittedName>
        <fullName evidence="4">Ribulose-5-phosphate 4-epimerase</fullName>
    </submittedName>
</protein>
<dbReference type="Gene3D" id="3.40.225.10">
    <property type="entry name" value="Class II aldolase/adducin N-terminal domain"/>
    <property type="match status" value="1"/>
</dbReference>
<keyword evidence="1" id="KW-0479">Metal-binding</keyword>
<name>A0A0S7BUC6_9BACT</name>
<evidence type="ECO:0000256" key="2">
    <source>
        <dbReference type="ARBA" id="ARBA00023239"/>
    </source>
</evidence>
<sequence length="213" mass="23276">MIIHPLPEEEITSFIHWAHEAERLGLVLCSSGNLSHKVDGESMLISATGSWLGQLGKNQIAHLRIGNGEILNGRKASGESAMHRAIMTCRPDIDTILHFQGPAATTLACMDAVPDYNVIIEVPVYIGKISYVPFIMPCSQMLAEAVAAEMKESSIVQMRNHGQVVCGNGYAGTIQKAVFFELACSIILRSNFRAMPLSEAGIQQLKHYNKVNN</sequence>
<dbReference type="RefSeq" id="WP_062043832.1">
    <property type="nucleotide sequence ID" value="NZ_DF968183.1"/>
</dbReference>
<dbReference type="GO" id="GO:0046872">
    <property type="term" value="F:metal ion binding"/>
    <property type="evidence" value="ECO:0007669"/>
    <property type="project" value="UniProtKB-KW"/>
</dbReference>
<dbReference type="InterPro" id="IPR036409">
    <property type="entry name" value="Aldolase_II/adducin_N_sf"/>
</dbReference>
<dbReference type="PANTHER" id="PTHR22789:SF0">
    <property type="entry name" value="3-OXO-TETRONATE 4-PHOSPHATE DECARBOXYLASE-RELATED"/>
    <property type="match status" value="1"/>
</dbReference>
<dbReference type="STRING" id="1678841.TBC1_12284"/>
<dbReference type="Pfam" id="PF00596">
    <property type="entry name" value="Aldolase_II"/>
    <property type="match status" value="1"/>
</dbReference>
<proteinExistence type="predicted"/>
<dbReference type="InterPro" id="IPR050197">
    <property type="entry name" value="Aldolase_class_II_sugar_metab"/>
</dbReference>
<accession>A0A0S7BUC6</accession>
<dbReference type="SMART" id="SM01007">
    <property type="entry name" value="Aldolase_II"/>
    <property type="match status" value="1"/>
</dbReference>
<dbReference type="GO" id="GO:0016832">
    <property type="term" value="F:aldehyde-lyase activity"/>
    <property type="evidence" value="ECO:0007669"/>
    <property type="project" value="TreeGrafter"/>
</dbReference>
<feature type="domain" description="Class II aldolase/adducin N-terminal" evidence="3">
    <location>
        <begin position="12"/>
        <end position="188"/>
    </location>
</feature>
<evidence type="ECO:0000313" key="5">
    <source>
        <dbReference type="Proteomes" id="UP000053091"/>
    </source>
</evidence>